<evidence type="ECO:0000259" key="1">
    <source>
        <dbReference type="Pfam" id="PF25273"/>
    </source>
</evidence>
<evidence type="ECO:0000313" key="3">
    <source>
        <dbReference type="Proteomes" id="UP001186944"/>
    </source>
</evidence>
<reference evidence="2" key="1">
    <citation type="submission" date="2019-08" db="EMBL/GenBank/DDBJ databases">
        <title>The improved chromosome-level genome for the pearl oyster Pinctada fucata martensii using PacBio sequencing and Hi-C.</title>
        <authorList>
            <person name="Zheng Z."/>
        </authorList>
    </citation>
    <scope>NUCLEOTIDE SEQUENCE</scope>
    <source>
        <strain evidence="2">ZZ-2019</strain>
        <tissue evidence="2">Adductor muscle</tissue>
    </source>
</reference>
<dbReference type="PANTHER" id="PTHR34415">
    <property type="entry name" value="INTEGRASE CATALYTIC DOMAIN-CONTAINING PROTEIN"/>
    <property type="match status" value="1"/>
</dbReference>
<dbReference type="Proteomes" id="UP001186944">
    <property type="component" value="Unassembled WGS sequence"/>
</dbReference>
<accession>A0AA89BIW1</accession>
<gene>
    <name evidence="2" type="ORF">FSP39_014609</name>
</gene>
<evidence type="ECO:0000313" key="2">
    <source>
        <dbReference type="EMBL" id="KAK3082426.1"/>
    </source>
</evidence>
<dbReference type="InterPro" id="IPR057191">
    <property type="entry name" value="DUF7869"/>
</dbReference>
<organism evidence="2 3">
    <name type="scientific">Pinctada imbricata</name>
    <name type="common">Atlantic pearl-oyster</name>
    <name type="synonym">Pinctada martensii</name>
    <dbReference type="NCBI Taxonomy" id="66713"/>
    <lineage>
        <taxon>Eukaryota</taxon>
        <taxon>Metazoa</taxon>
        <taxon>Spiralia</taxon>
        <taxon>Lophotrochozoa</taxon>
        <taxon>Mollusca</taxon>
        <taxon>Bivalvia</taxon>
        <taxon>Autobranchia</taxon>
        <taxon>Pteriomorphia</taxon>
        <taxon>Pterioida</taxon>
        <taxon>Pterioidea</taxon>
        <taxon>Pteriidae</taxon>
        <taxon>Pinctada</taxon>
    </lineage>
</organism>
<dbReference type="PANTHER" id="PTHR34415:SF1">
    <property type="entry name" value="INTEGRASE CATALYTIC DOMAIN-CONTAINING PROTEIN"/>
    <property type="match status" value="1"/>
</dbReference>
<sequence length="572" mass="65126">MSLITNESETQEIDEDLQNIQEKGNCCHWKCLERIGHNEIYEHILSMRDVSKEEKEMYIMGKLKTKGTGSKTESEGKRKRYIYSFDDREVCKEVFLLAHDIGEKILKNLVKHLKENGPVPRQHGNRGKRPHHALSFEDVKSIVKFIVSYADDEGLPLPAVPHANDGDAPILLPASTTKCGMHEKYKEGCLQIGDRAAGLSVFKNVWQSCVPHIQISTPRTDVCATCEKLRSRVVSAVTEREKIDALQSFQEHVQIAQDEHKVYIEMVKLARDEFNSSGLQLPLGTCIAGPCCNDAFNVHYTFDFAQNITIPHHARQEGQLYFTSPRRVQLFGVCIEGAGSQINYLIDENKTIGKDGANTHGPNTVLTLLHHALSHYSFGENACNMHCDNCFGQNKNRFTLAYLCWRVMTGRHREITLNMQVPGHTKCLVDAGFSYVRKLYRRKDNDNIRDLKETVEKSSSGNKVVEVNDSIPWQDWKTFLGDKFKALKGIRKFHHFRFSALHPGIVFCKTKPNDEETAVSLFSAEDTYIQGLPRHLLPGGLSRERQQYLYRHIRPFVRDDAKDDTCPPPAEE</sequence>
<dbReference type="EMBL" id="VSWD01000632">
    <property type="protein sequence ID" value="KAK3082426.1"/>
    <property type="molecule type" value="Genomic_DNA"/>
</dbReference>
<feature type="domain" description="DUF7869" evidence="1">
    <location>
        <begin position="359"/>
        <end position="511"/>
    </location>
</feature>
<keyword evidence="3" id="KW-1185">Reference proteome</keyword>
<dbReference type="AlphaFoldDB" id="A0AA89BIW1"/>
<name>A0AA89BIW1_PINIB</name>
<comment type="caution">
    <text evidence="2">The sequence shown here is derived from an EMBL/GenBank/DDBJ whole genome shotgun (WGS) entry which is preliminary data.</text>
</comment>
<proteinExistence type="predicted"/>
<protein>
    <recommendedName>
        <fullName evidence="1">DUF7869 domain-containing protein</fullName>
    </recommendedName>
</protein>
<dbReference type="Pfam" id="PF25273">
    <property type="entry name" value="DUF7869"/>
    <property type="match status" value="1"/>
</dbReference>